<evidence type="ECO:0000256" key="2">
    <source>
        <dbReference type="SAM" id="SignalP"/>
    </source>
</evidence>
<evidence type="ECO:0000313" key="4">
    <source>
        <dbReference type="Proteomes" id="UP001451303"/>
    </source>
</evidence>
<accession>A0ABR3DCN7</accession>
<dbReference type="Proteomes" id="UP001451303">
    <property type="component" value="Unassembled WGS sequence"/>
</dbReference>
<feature type="transmembrane region" description="Helical" evidence="1">
    <location>
        <begin position="27"/>
        <end position="48"/>
    </location>
</feature>
<evidence type="ECO:0000256" key="1">
    <source>
        <dbReference type="SAM" id="Phobius"/>
    </source>
</evidence>
<dbReference type="EMBL" id="JAVLET010000004">
    <property type="protein sequence ID" value="KAL0470142.1"/>
    <property type="molecule type" value="Genomic_DNA"/>
</dbReference>
<reference evidence="3 4" key="1">
    <citation type="submission" date="2023-09" db="EMBL/GenBank/DDBJ databases">
        <title>Multi-omics analysis of a traditional fermented food reveals byproduct-associated fungal strains for waste-to-food upcycling.</title>
        <authorList>
            <consortium name="Lawrence Berkeley National Laboratory"/>
            <person name="Rekdal V.M."/>
            <person name="Villalobos-Escobedo J.M."/>
            <person name="Rodriguez-Valeron N."/>
            <person name="Garcia M.O."/>
            <person name="Vasquez D.P."/>
            <person name="Damayanti I."/>
            <person name="Sorensen P.M."/>
            <person name="Baidoo E.E."/>
            <person name="De Carvalho A.C."/>
            <person name="Riley R."/>
            <person name="Lipzen A."/>
            <person name="He G."/>
            <person name="Yan M."/>
            <person name="Haridas S."/>
            <person name="Daum C."/>
            <person name="Yoshinaga Y."/>
            <person name="Ng V."/>
            <person name="Grigoriev I.V."/>
            <person name="Munk R."/>
            <person name="Nuraida L."/>
            <person name="Wijaya C.H."/>
            <person name="Morales P.-C."/>
            <person name="Keasling J.D."/>
        </authorList>
    </citation>
    <scope>NUCLEOTIDE SEQUENCE [LARGE SCALE GENOMIC DNA]</scope>
    <source>
        <strain evidence="3 4">FGSC 2613</strain>
    </source>
</reference>
<organism evidence="3 4">
    <name type="scientific">Neurospora intermedia</name>
    <dbReference type="NCBI Taxonomy" id="5142"/>
    <lineage>
        <taxon>Eukaryota</taxon>
        <taxon>Fungi</taxon>
        <taxon>Dikarya</taxon>
        <taxon>Ascomycota</taxon>
        <taxon>Pezizomycotina</taxon>
        <taxon>Sordariomycetes</taxon>
        <taxon>Sordariomycetidae</taxon>
        <taxon>Sordariales</taxon>
        <taxon>Sordariaceae</taxon>
        <taxon>Neurospora</taxon>
    </lineage>
</organism>
<keyword evidence="1" id="KW-0472">Membrane</keyword>
<sequence>MLFLLFMMSFFFHVCLPSFPSPLLSASLRYPSIDFLFFALFLFVLLLLSSPT</sequence>
<keyword evidence="2" id="KW-0732">Signal</keyword>
<keyword evidence="4" id="KW-1185">Reference proteome</keyword>
<proteinExistence type="predicted"/>
<gene>
    <name evidence="3" type="ORF">QR685DRAFT_522862</name>
</gene>
<feature type="signal peptide" evidence="2">
    <location>
        <begin position="1"/>
        <end position="17"/>
    </location>
</feature>
<keyword evidence="1" id="KW-0812">Transmembrane</keyword>
<feature type="chain" id="PRO_5046853689" evidence="2">
    <location>
        <begin position="18"/>
        <end position="52"/>
    </location>
</feature>
<protein>
    <submittedName>
        <fullName evidence="3">Uncharacterized protein</fullName>
    </submittedName>
</protein>
<name>A0ABR3DCN7_NEUIN</name>
<evidence type="ECO:0000313" key="3">
    <source>
        <dbReference type="EMBL" id="KAL0470142.1"/>
    </source>
</evidence>
<comment type="caution">
    <text evidence="3">The sequence shown here is derived from an EMBL/GenBank/DDBJ whole genome shotgun (WGS) entry which is preliminary data.</text>
</comment>
<keyword evidence="1" id="KW-1133">Transmembrane helix</keyword>